<gene>
    <name evidence="3" type="ORF">P879_04813</name>
</gene>
<dbReference type="OrthoDB" id="5994at2759"/>
<name>A0A8T0D330_9TREM</name>
<comment type="similarity">
    <text evidence="1">Belongs to the bacterial ribosomal protein bL21 family.</text>
</comment>
<accession>A0A8T0D330</accession>
<dbReference type="PANTHER" id="PTHR21349">
    <property type="entry name" value="50S RIBOSOMAL PROTEIN L21"/>
    <property type="match status" value="1"/>
</dbReference>
<sequence length="229" mass="26580">MLHLHCVARYDGVKMIARFFARCSFSTLSCGFLKPLPLLCVTPVAYLNTSDRCFDWIRRNTPRKPTLYKIPKAFTILEEEMIELPDVKASPLQNEGVVKDVISSVNTSIVENTSRYFAVVHLAGKQFKVTTEDLLMIKTPLYGTEVGDRIRLEKILLLGSSQFTLIGRPLLNNNQVYIEAQVIEKTLEHPKLWFQFHRRRRHKRMRVFQDNVAVLRITDIRVNKLDDNF</sequence>
<protein>
    <recommendedName>
        <fullName evidence="2">Large ribosomal subunit protein bL21m</fullName>
    </recommendedName>
</protein>
<evidence type="ECO:0000256" key="2">
    <source>
        <dbReference type="ARBA" id="ARBA00044129"/>
    </source>
</evidence>
<organism evidence="3 4">
    <name type="scientific">Paragonimus westermani</name>
    <dbReference type="NCBI Taxonomy" id="34504"/>
    <lineage>
        <taxon>Eukaryota</taxon>
        <taxon>Metazoa</taxon>
        <taxon>Spiralia</taxon>
        <taxon>Lophotrochozoa</taxon>
        <taxon>Platyhelminthes</taxon>
        <taxon>Trematoda</taxon>
        <taxon>Digenea</taxon>
        <taxon>Plagiorchiida</taxon>
        <taxon>Troglotremata</taxon>
        <taxon>Troglotrematidae</taxon>
        <taxon>Paragonimus</taxon>
    </lineage>
</organism>
<dbReference type="GO" id="GO:0005762">
    <property type="term" value="C:mitochondrial large ribosomal subunit"/>
    <property type="evidence" value="ECO:0007669"/>
    <property type="project" value="TreeGrafter"/>
</dbReference>
<dbReference type="GO" id="GO:0003735">
    <property type="term" value="F:structural constituent of ribosome"/>
    <property type="evidence" value="ECO:0007669"/>
    <property type="project" value="TreeGrafter"/>
</dbReference>
<evidence type="ECO:0000256" key="1">
    <source>
        <dbReference type="ARBA" id="ARBA00008563"/>
    </source>
</evidence>
<dbReference type="AlphaFoldDB" id="A0A8T0D330"/>
<dbReference type="PANTHER" id="PTHR21349:SF0">
    <property type="entry name" value="LARGE RIBOSOMAL SUBUNIT PROTEIN BL21M"/>
    <property type="match status" value="1"/>
</dbReference>
<dbReference type="InterPro" id="IPR028909">
    <property type="entry name" value="bL21-like"/>
</dbReference>
<dbReference type="Pfam" id="PF00829">
    <property type="entry name" value="Ribosomal_L21p"/>
    <property type="match status" value="1"/>
</dbReference>
<proteinExistence type="inferred from homology"/>
<reference evidence="3 4" key="1">
    <citation type="submission" date="2019-07" db="EMBL/GenBank/DDBJ databases">
        <title>Annotation for the trematode Paragonimus westermani.</title>
        <authorList>
            <person name="Choi Y.-J."/>
        </authorList>
    </citation>
    <scope>NUCLEOTIDE SEQUENCE [LARGE SCALE GENOMIC DNA]</scope>
    <source>
        <strain evidence="3">180907_Pwestermani</strain>
    </source>
</reference>
<evidence type="ECO:0000313" key="3">
    <source>
        <dbReference type="EMBL" id="KAF8562279.1"/>
    </source>
</evidence>
<evidence type="ECO:0000313" key="4">
    <source>
        <dbReference type="Proteomes" id="UP000699462"/>
    </source>
</evidence>
<dbReference type="InterPro" id="IPR036164">
    <property type="entry name" value="bL21-like_sf"/>
</dbReference>
<keyword evidence="4" id="KW-1185">Reference proteome</keyword>
<dbReference type="Proteomes" id="UP000699462">
    <property type="component" value="Unassembled WGS sequence"/>
</dbReference>
<comment type="caution">
    <text evidence="3">The sequence shown here is derived from an EMBL/GenBank/DDBJ whole genome shotgun (WGS) entry which is preliminary data.</text>
</comment>
<dbReference type="EMBL" id="JTDF01021106">
    <property type="protein sequence ID" value="KAF8562279.1"/>
    <property type="molecule type" value="Genomic_DNA"/>
</dbReference>
<dbReference type="SUPFAM" id="SSF141091">
    <property type="entry name" value="L21p-like"/>
    <property type="match status" value="1"/>
</dbReference>